<evidence type="ECO:0000313" key="5">
    <source>
        <dbReference type="Proteomes" id="UP000829685"/>
    </source>
</evidence>
<evidence type="ECO:0000313" key="4">
    <source>
        <dbReference type="EMBL" id="KAI1847294.1"/>
    </source>
</evidence>
<keyword evidence="2 3" id="KW-0040">ANK repeat</keyword>
<dbReference type="PANTHER" id="PTHR24141">
    <property type="entry name" value="2-5A-DEPENDENT RIBONUCLEASE"/>
    <property type="match status" value="1"/>
</dbReference>
<dbReference type="GO" id="GO:0003723">
    <property type="term" value="F:RNA binding"/>
    <property type="evidence" value="ECO:0007669"/>
    <property type="project" value="TreeGrafter"/>
</dbReference>
<dbReference type="Gene3D" id="1.25.40.20">
    <property type="entry name" value="Ankyrin repeat-containing domain"/>
    <property type="match status" value="1"/>
</dbReference>
<dbReference type="InterPro" id="IPR002110">
    <property type="entry name" value="Ankyrin_rpt"/>
</dbReference>
<name>A0A9Q0AI57_9PEZI</name>
<dbReference type="InterPro" id="IPR036770">
    <property type="entry name" value="Ankyrin_rpt-contain_sf"/>
</dbReference>
<dbReference type="PROSITE" id="PS50088">
    <property type="entry name" value="ANK_REPEAT"/>
    <property type="match status" value="1"/>
</dbReference>
<dbReference type="SUPFAM" id="SSF48403">
    <property type="entry name" value="Ankyrin repeat"/>
    <property type="match status" value="1"/>
</dbReference>
<accession>A0A9Q0AI57</accession>
<dbReference type="GO" id="GO:0004540">
    <property type="term" value="F:RNA nuclease activity"/>
    <property type="evidence" value="ECO:0007669"/>
    <property type="project" value="TreeGrafter"/>
</dbReference>
<feature type="repeat" description="ANK" evidence="3">
    <location>
        <begin position="243"/>
        <end position="276"/>
    </location>
</feature>
<comment type="caution">
    <text evidence="4">The sequence shown here is derived from an EMBL/GenBank/DDBJ whole genome shotgun (WGS) entry which is preliminary data.</text>
</comment>
<organism evidence="4 5">
    <name type="scientific">Neoarthrinium moseri</name>
    <dbReference type="NCBI Taxonomy" id="1658444"/>
    <lineage>
        <taxon>Eukaryota</taxon>
        <taxon>Fungi</taxon>
        <taxon>Dikarya</taxon>
        <taxon>Ascomycota</taxon>
        <taxon>Pezizomycotina</taxon>
        <taxon>Sordariomycetes</taxon>
        <taxon>Xylariomycetidae</taxon>
        <taxon>Amphisphaeriales</taxon>
        <taxon>Apiosporaceae</taxon>
        <taxon>Neoarthrinium</taxon>
    </lineage>
</organism>
<evidence type="ECO:0008006" key="6">
    <source>
        <dbReference type="Google" id="ProtNLM"/>
    </source>
</evidence>
<dbReference type="GO" id="GO:0006396">
    <property type="term" value="P:RNA processing"/>
    <property type="evidence" value="ECO:0007669"/>
    <property type="project" value="TreeGrafter"/>
</dbReference>
<dbReference type="SMART" id="SM00248">
    <property type="entry name" value="ANK"/>
    <property type="match status" value="6"/>
</dbReference>
<evidence type="ECO:0000256" key="3">
    <source>
        <dbReference type="PROSITE-ProRule" id="PRU00023"/>
    </source>
</evidence>
<gene>
    <name evidence="4" type="ORF">JX265_013982</name>
</gene>
<dbReference type="AlphaFoldDB" id="A0A9Q0AI57"/>
<evidence type="ECO:0000256" key="1">
    <source>
        <dbReference type="ARBA" id="ARBA00022737"/>
    </source>
</evidence>
<dbReference type="Proteomes" id="UP000829685">
    <property type="component" value="Unassembled WGS sequence"/>
</dbReference>
<reference evidence="4" key="1">
    <citation type="submission" date="2021-03" db="EMBL/GenBank/DDBJ databases">
        <title>Revisited historic fungal species revealed as producer of novel bioactive compounds through whole genome sequencing and comparative genomics.</title>
        <authorList>
            <person name="Vignolle G.A."/>
            <person name="Hochenegger N."/>
            <person name="Mach R.L."/>
            <person name="Mach-Aigner A.R."/>
            <person name="Javad Rahimi M."/>
            <person name="Salim K.A."/>
            <person name="Chan C.M."/>
            <person name="Lim L.B.L."/>
            <person name="Cai F."/>
            <person name="Druzhinina I.S."/>
            <person name="U'Ren J.M."/>
            <person name="Derntl C."/>
        </authorList>
    </citation>
    <scope>NUCLEOTIDE SEQUENCE</scope>
    <source>
        <strain evidence="4">TUCIM 5799</strain>
    </source>
</reference>
<keyword evidence="5" id="KW-1185">Reference proteome</keyword>
<sequence length="579" mass="64541">MTALVVSHILLSNGPFWSKVGAPTLEQDIFQGRFVPLPRDGLSASALQIVLEVRVAYFPLTCLITYHLLGHLPLNSNLSIPNPYDGVIGNPATRDPSDDLLTPAVAESVLLILFLCQIAKCHSLRPYSPRKKSNVSLQIADIQEIWNVRPRRSDDVFGMSCRVSRSSEITLLASALLQNHTKIFNWLLHHKDEIGIIDIRSSDAVSEQILPHWTALFVALVYRRQKAAMELLDHGAPPTAVKSGIKALHLAAAGGLLEMLKRLVQHYGFDINQPDDRGDTPLIYALSSPRVGKKLLGSLIRLGADVNKPTICQAQYLSPLSIAIMVHRWDLVMELLNSGADAGGKMEVMLDQQGRQPTKPLSCACFTPQDYPQGTNGQRKAVIARLLEEGGDPNMLITYNNESQPLLIRLIRMEREWEAAHLMASPLLNVNERDRQGMSALDWALCTKHGRPTLAELLLQHHAEPPLSTIRDIASLMTRVWGAAPCQIYDLLRRNPKFFPSYQVLYKHLSNIAPVDKGRYVKEFLRGCPAPVARRIEQAGQVQLNNNVLLECMKQSFNVCSAWSRRAARQGTAHTHTQR</sequence>
<keyword evidence="1" id="KW-0677">Repeat</keyword>
<protein>
    <recommendedName>
        <fullName evidence="6">Ankyrin</fullName>
    </recommendedName>
</protein>
<dbReference type="EMBL" id="JAFIMR010000104">
    <property type="protein sequence ID" value="KAI1847294.1"/>
    <property type="molecule type" value="Genomic_DNA"/>
</dbReference>
<proteinExistence type="predicted"/>
<dbReference type="Pfam" id="PF13857">
    <property type="entry name" value="Ank_5"/>
    <property type="match status" value="1"/>
</dbReference>
<dbReference type="PANTHER" id="PTHR24141:SF1">
    <property type="entry name" value="2-5A-DEPENDENT RIBONUCLEASE"/>
    <property type="match status" value="1"/>
</dbReference>
<evidence type="ECO:0000256" key="2">
    <source>
        <dbReference type="ARBA" id="ARBA00023043"/>
    </source>
</evidence>